<dbReference type="RefSeq" id="XP_015512061.1">
    <property type="nucleotide sequence ID" value="XM_015656575.2"/>
</dbReference>
<reference evidence="4" key="1">
    <citation type="submission" date="2025-08" db="UniProtKB">
        <authorList>
            <consortium name="RefSeq"/>
        </authorList>
    </citation>
    <scope>IDENTIFICATION</scope>
    <source>
        <tissue evidence="4">Thorax and Abdomen</tissue>
    </source>
</reference>
<dbReference type="FunCoup" id="A0A6J0BCP1">
    <property type="interactions" value="2616"/>
</dbReference>
<evidence type="ECO:0000313" key="3">
    <source>
        <dbReference type="Proteomes" id="UP000829291"/>
    </source>
</evidence>
<gene>
    <name evidence="4" type="primary">LOC107218611</name>
</gene>
<dbReference type="PROSITE" id="PS50076">
    <property type="entry name" value="DNAJ_2"/>
    <property type="match status" value="1"/>
</dbReference>
<dbReference type="Pfam" id="PF11875">
    <property type="entry name" value="DnaJ-like_C11_C"/>
    <property type="match status" value="1"/>
</dbReference>
<name>A0A6J0BCP1_NEOLC</name>
<dbReference type="KEGG" id="nlo:107218611"/>
<dbReference type="OrthoDB" id="18010at2759"/>
<dbReference type="SUPFAM" id="SSF46565">
    <property type="entry name" value="Chaperone J-domain"/>
    <property type="match status" value="1"/>
</dbReference>
<dbReference type="SMART" id="SM00271">
    <property type="entry name" value="DnaJ"/>
    <property type="match status" value="1"/>
</dbReference>
<dbReference type="GeneID" id="107218611"/>
<dbReference type="InterPro" id="IPR001623">
    <property type="entry name" value="DnaJ_domain"/>
</dbReference>
<dbReference type="InParanoid" id="A0A6J0BCP1"/>
<feature type="domain" description="J" evidence="2">
    <location>
        <begin position="14"/>
        <end position="82"/>
    </location>
</feature>
<dbReference type="FunFam" id="1.10.287.110:FF:000079">
    <property type="entry name" value="DnaJ subfamily C member"/>
    <property type="match status" value="1"/>
</dbReference>
<dbReference type="Proteomes" id="UP000829291">
    <property type="component" value="Chromosome 4"/>
</dbReference>
<proteinExistence type="predicted"/>
<organism evidence="4">
    <name type="scientific">Neodiprion lecontei</name>
    <name type="common">Redheaded pine sawfly</name>
    <dbReference type="NCBI Taxonomy" id="441921"/>
    <lineage>
        <taxon>Eukaryota</taxon>
        <taxon>Metazoa</taxon>
        <taxon>Ecdysozoa</taxon>
        <taxon>Arthropoda</taxon>
        <taxon>Hexapoda</taxon>
        <taxon>Insecta</taxon>
        <taxon>Pterygota</taxon>
        <taxon>Neoptera</taxon>
        <taxon>Endopterygota</taxon>
        <taxon>Hymenoptera</taxon>
        <taxon>Tenthredinoidea</taxon>
        <taxon>Diprionidae</taxon>
        <taxon>Diprioninae</taxon>
        <taxon>Neodiprion</taxon>
    </lineage>
</organism>
<dbReference type="GO" id="GO:0042407">
    <property type="term" value="P:cristae formation"/>
    <property type="evidence" value="ECO:0007669"/>
    <property type="project" value="TreeGrafter"/>
</dbReference>
<dbReference type="Pfam" id="PF22774">
    <property type="entry name" value="DNAJC11_beta-barrel"/>
    <property type="match status" value="1"/>
</dbReference>
<evidence type="ECO:0000256" key="1">
    <source>
        <dbReference type="ARBA" id="ARBA00023186"/>
    </source>
</evidence>
<dbReference type="CDD" id="cd06257">
    <property type="entry name" value="DnaJ"/>
    <property type="match status" value="1"/>
</dbReference>
<dbReference type="PANTHER" id="PTHR44157:SF1">
    <property type="entry name" value="DNAJ HOMOLOG SUBFAMILY C MEMBER 11"/>
    <property type="match status" value="1"/>
</dbReference>
<dbReference type="InterPro" id="IPR024586">
    <property type="entry name" value="DnaJ-like_C11_C"/>
</dbReference>
<dbReference type="Pfam" id="PF00226">
    <property type="entry name" value="DnaJ"/>
    <property type="match status" value="1"/>
</dbReference>
<accession>A0A6J0BCP1</accession>
<keyword evidence="3" id="KW-1185">Reference proteome</keyword>
<keyword evidence="1" id="KW-0143">Chaperone</keyword>
<dbReference type="PANTHER" id="PTHR44157">
    <property type="entry name" value="DNAJ HOMOLOG SUBFAMILY C MEMBER 11"/>
    <property type="match status" value="1"/>
</dbReference>
<evidence type="ECO:0000313" key="4">
    <source>
        <dbReference type="RefSeq" id="XP_015512061.1"/>
    </source>
</evidence>
<dbReference type="InterPro" id="IPR055225">
    <property type="entry name" value="DNAJC11-like_beta-barrel"/>
</dbReference>
<sequence>MDDDGDQDNVIEEDFYTFLNVPRNATAEEINNAYRRQSRLYHPDKHVDPVLKREAETLFTRTKKAYEVLSDAHQRAIYDSLGTRGLETEGWEIVQRAKTPQEIREEYERLAREREERRLQQRTNPKGNVTVNINATDIFSRYDDEYDDISDRIFPTIEVSGMSFSQSIEAPLTLRDTVTMSGQLGTQNGTGTGSVNVSARRLISSKGWLELDVGAGNGPMLSLKGFRTLTKRLFCNGATILQFTAHGIRPGLVGTLAMQLDKHAVGYLTYRAGIQSAMSTMIVRDTSMSHTSFTMQFGMVHSYISLSYTYKMEERQLKLRGCVKAGTFGAFLEYGAEKKVSQHSSLSASVSVGVPTGVILKIKLSRASQTYSFPIHLCEEVVPAPVFYATVVPLITWTVIKKLIIDPVVREQKERDKEKQKELNKTRMLEKQREAKSAIDLMKATFSRIRSEEEAKRGLVITKALYGRFVYPQERAPRDDDNGPRDEVIDVTIPLQCLVKDSKLVLHNASKSQLPGFYDPCVGEDKQLLLQYLFHAQTHECIIKDAEPLRIPKQSHRVNTT</sequence>
<dbReference type="GO" id="GO:0005739">
    <property type="term" value="C:mitochondrion"/>
    <property type="evidence" value="ECO:0007669"/>
    <property type="project" value="GOC"/>
</dbReference>
<dbReference type="PRINTS" id="PR00625">
    <property type="entry name" value="JDOMAIN"/>
</dbReference>
<dbReference type="Gene3D" id="1.10.287.110">
    <property type="entry name" value="DnaJ domain"/>
    <property type="match status" value="1"/>
</dbReference>
<dbReference type="AlphaFoldDB" id="A0A6J0BCP1"/>
<dbReference type="InterPro" id="IPR052243">
    <property type="entry name" value="Mito_inner_membrane_organizer"/>
</dbReference>
<protein>
    <submittedName>
        <fullName evidence="4">DnaJ homolog subfamily C member 11 isoform X1</fullName>
    </submittedName>
</protein>
<evidence type="ECO:0000259" key="2">
    <source>
        <dbReference type="PROSITE" id="PS50076"/>
    </source>
</evidence>
<dbReference type="InterPro" id="IPR036869">
    <property type="entry name" value="J_dom_sf"/>
</dbReference>